<organism evidence="9 10">
    <name type="scientific">Hypsibius exemplaris</name>
    <name type="common">Freshwater tardigrade</name>
    <dbReference type="NCBI Taxonomy" id="2072580"/>
    <lineage>
        <taxon>Eukaryota</taxon>
        <taxon>Metazoa</taxon>
        <taxon>Ecdysozoa</taxon>
        <taxon>Tardigrada</taxon>
        <taxon>Eutardigrada</taxon>
        <taxon>Parachela</taxon>
        <taxon>Hypsibioidea</taxon>
        <taxon>Hypsibiidae</taxon>
        <taxon>Hypsibius</taxon>
    </lineage>
</organism>
<keyword evidence="4 6" id="KW-1133">Transmembrane helix</keyword>
<feature type="domain" description="Endoplasmic reticulum vesicle transporter N-terminal" evidence="8">
    <location>
        <begin position="4"/>
        <end position="95"/>
    </location>
</feature>
<dbReference type="AlphaFoldDB" id="A0A1W0XEM9"/>
<evidence type="ECO:0000256" key="1">
    <source>
        <dbReference type="ARBA" id="ARBA00004457"/>
    </source>
</evidence>
<evidence type="ECO:0000259" key="8">
    <source>
        <dbReference type="Pfam" id="PF13850"/>
    </source>
</evidence>
<gene>
    <name evidence="9" type="ORF">BV898_00065</name>
</gene>
<evidence type="ECO:0000256" key="3">
    <source>
        <dbReference type="ARBA" id="ARBA00022692"/>
    </source>
</evidence>
<evidence type="ECO:0000313" key="10">
    <source>
        <dbReference type="Proteomes" id="UP000192578"/>
    </source>
</evidence>
<comment type="subcellular location">
    <subcellularLocation>
        <location evidence="1">Endoplasmic reticulum-Golgi intermediate compartment membrane</location>
        <topology evidence="1">Multi-pass membrane protein</topology>
    </subcellularLocation>
</comment>
<dbReference type="GO" id="GO:0033116">
    <property type="term" value="C:endoplasmic reticulum-Golgi intermediate compartment membrane"/>
    <property type="evidence" value="ECO:0007669"/>
    <property type="project" value="UniProtKB-SubCell"/>
</dbReference>
<dbReference type="PANTHER" id="PTHR10984:SF36">
    <property type="entry name" value="ENDOPLASMIC RETICULUM-GOLGI INTERMEDIATE COMPARTMENT PROTEIN 1"/>
    <property type="match status" value="1"/>
</dbReference>
<dbReference type="EMBL" id="MTYJ01000001">
    <property type="protein sequence ID" value="OQV25923.1"/>
    <property type="molecule type" value="Genomic_DNA"/>
</dbReference>
<feature type="transmembrane region" description="Helical" evidence="6">
    <location>
        <begin position="21"/>
        <end position="47"/>
    </location>
</feature>
<dbReference type="InterPro" id="IPR045888">
    <property type="entry name" value="Erv"/>
</dbReference>
<evidence type="ECO:0000256" key="6">
    <source>
        <dbReference type="SAM" id="Phobius"/>
    </source>
</evidence>
<sequence>MFDLRRLDIYRKVPKDLTQPTLTGALISVFCVLFIVFLLISEFLMFITPEIQSELFVDDPNTHHDRIPVRLNLTMPHTKCDILGLDIQDNGGRHEVGHTTETSKIPVDGGAGCRFETVFSINQVPGNFHVSTHAAGVASMDQINFQHIVHELEFGHSLGAQRNKIPGSYNAITSVIHDTNDPTSNHEYIIKIVPTIYEDLKGKKLAAYQYTYAYKGQPTYGQMIPAIWFKYDLTPITVKYMESRAPFYTFLTTICAIVGGTFTVAGIIDALTFSASEMLRKKLS</sequence>
<proteinExistence type="inferred from homology"/>
<evidence type="ECO:0000256" key="2">
    <source>
        <dbReference type="ARBA" id="ARBA00005648"/>
    </source>
</evidence>
<evidence type="ECO:0000256" key="5">
    <source>
        <dbReference type="ARBA" id="ARBA00023136"/>
    </source>
</evidence>
<dbReference type="GO" id="GO:0030134">
    <property type="term" value="C:COPII-coated ER to Golgi transport vesicle"/>
    <property type="evidence" value="ECO:0007669"/>
    <property type="project" value="TreeGrafter"/>
</dbReference>
<evidence type="ECO:0000256" key="4">
    <source>
        <dbReference type="ARBA" id="ARBA00022989"/>
    </source>
</evidence>
<name>A0A1W0XEM9_HYPEX</name>
<dbReference type="GO" id="GO:0006888">
    <property type="term" value="P:endoplasmic reticulum to Golgi vesicle-mediated transport"/>
    <property type="evidence" value="ECO:0007669"/>
    <property type="project" value="TreeGrafter"/>
</dbReference>
<dbReference type="GO" id="GO:0005789">
    <property type="term" value="C:endoplasmic reticulum membrane"/>
    <property type="evidence" value="ECO:0007669"/>
    <property type="project" value="TreeGrafter"/>
</dbReference>
<feature type="transmembrane region" description="Helical" evidence="6">
    <location>
        <begin position="247"/>
        <end position="273"/>
    </location>
</feature>
<dbReference type="GO" id="GO:0000139">
    <property type="term" value="C:Golgi membrane"/>
    <property type="evidence" value="ECO:0007669"/>
    <property type="project" value="TreeGrafter"/>
</dbReference>
<evidence type="ECO:0000313" key="9">
    <source>
        <dbReference type="EMBL" id="OQV25923.1"/>
    </source>
</evidence>
<reference evidence="10" key="1">
    <citation type="submission" date="2017-01" db="EMBL/GenBank/DDBJ databases">
        <title>Comparative genomics of anhydrobiosis in the tardigrade Hypsibius dujardini.</title>
        <authorList>
            <person name="Yoshida Y."/>
            <person name="Koutsovoulos G."/>
            <person name="Laetsch D."/>
            <person name="Stevens L."/>
            <person name="Kumar S."/>
            <person name="Horikawa D."/>
            <person name="Ishino K."/>
            <person name="Komine S."/>
            <person name="Tomita M."/>
            <person name="Blaxter M."/>
            <person name="Arakawa K."/>
        </authorList>
    </citation>
    <scope>NUCLEOTIDE SEQUENCE [LARGE SCALE GENOMIC DNA]</scope>
    <source>
        <strain evidence="10">Z151</strain>
    </source>
</reference>
<dbReference type="GO" id="GO:0006890">
    <property type="term" value="P:retrograde vesicle-mediated transport, Golgi to endoplasmic reticulum"/>
    <property type="evidence" value="ECO:0007669"/>
    <property type="project" value="TreeGrafter"/>
</dbReference>
<protein>
    <submittedName>
        <fullName evidence="9">Endoplasmic reticulum-Golgi intermediate compartment protein 1</fullName>
    </submittedName>
</protein>
<dbReference type="Pfam" id="PF07970">
    <property type="entry name" value="COPIIcoated_ERV"/>
    <property type="match status" value="1"/>
</dbReference>
<dbReference type="PANTHER" id="PTHR10984">
    <property type="entry name" value="ENDOPLASMIC RETICULUM-GOLGI INTERMEDIATE COMPARTMENT PROTEIN"/>
    <property type="match status" value="1"/>
</dbReference>
<feature type="domain" description="Endoplasmic reticulum vesicle transporter C-terminal" evidence="7">
    <location>
        <begin position="108"/>
        <end position="269"/>
    </location>
</feature>
<dbReference type="Proteomes" id="UP000192578">
    <property type="component" value="Unassembled WGS sequence"/>
</dbReference>
<dbReference type="OrthoDB" id="270930at2759"/>
<accession>A0A1W0XEM9</accession>
<dbReference type="Pfam" id="PF13850">
    <property type="entry name" value="ERGIC_N"/>
    <property type="match status" value="1"/>
</dbReference>
<comment type="similarity">
    <text evidence="2">Belongs to the ERGIC family.</text>
</comment>
<comment type="caution">
    <text evidence="9">The sequence shown here is derived from an EMBL/GenBank/DDBJ whole genome shotgun (WGS) entry which is preliminary data.</text>
</comment>
<keyword evidence="3 6" id="KW-0812">Transmembrane</keyword>
<keyword evidence="10" id="KW-1185">Reference proteome</keyword>
<evidence type="ECO:0000259" key="7">
    <source>
        <dbReference type="Pfam" id="PF07970"/>
    </source>
</evidence>
<dbReference type="InterPro" id="IPR012936">
    <property type="entry name" value="Erv_C"/>
</dbReference>
<keyword evidence="5 6" id="KW-0472">Membrane</keyword>
<dbReference type="InterPro" id="IPR039542">
    <property type="entry name" value="Erv_N"/>
</dbReference>